<evidence type="ECO:0000313" key="18">
    <source>
        <dbReference type="Proteomes" id="UP000430120"/>
    </source>
</evidence>
<keyword evidence="8 14" id="KW-0169">Cobalamin biosynthesis</keyword>
<name>A0A643F7T2_IDEDE</name>
<dbReference type="EC" id="2.7.1.156" evidence="14"/>
<feature type="binding site" evidence="16">
    <location>
        <begin position="9"/>
        <end position="16"/>
    </location>
    <ligand>
        <name>GTP</name>
        <dbReference type="ChEBI" id="CHEBI:37565"/>
    </ligand>
</feature>
<sequence length="191" mass="20240">MAEHTLILGGARSGKSAWAERQASAWAAEAPGREVVVVATGEARDEEMRARIAAHQAQRPAGWQTVEAPLALAEALAAADGPQRLLLVDCLTLWLTNLLLADLPPELDLDSVRALQPGPRWQAGRAALLAVLPRLQAPVLLIGNEVGHGIVPLGAVNRLFVDESGRLHQALAAQCARVRFVMAGCVLPLKG</sequence>
<dbReference type="EMBL" id="VZPB01000063">
    <property type="protein sequence ID" value="KAB0575599.1"/>
    <property type="molecule type" value="Genomic_DNA"/>
</dbReference>
<organism evidence="17 18">
    <name type="scientific">Ideonella dechloratans</name>
    <dbReference type="NCBI Taxonomy" id="36863"/>
    <lineage>
        <taxon>Bacteria</taxon>
        <taxon>Pseudomonadati</taxon>
        <taxon>Pseudomonadota</taxon>
        <taxon>Betaproteobacteria</taxon>
        <taxon>Burkholderiales</taxon>
        <taxon>Sphaerotilaceae</taxon>
        <taxon>Ideonella</taxon>
    </lineage>
</organism>
<keyword evidence="11 14" id="KW-0418">Kinase</keyword>
<dbReference type="NCBIfam" id="NF004469">
    <property type="entry name" value="PRK05800.1"/>
    <property type="match status" value="1"/>
</dbReference>
<keyword evidence="13 14" id="KW-0342">GTP-binding</keyword>
<dbReference type="GO" id="GO:0005525">
    <property type="term" value="F:GTP binding"/>
    <property type="evidence" value="ECO:0007669"/>
    <property type="project" value="UniProtKB-UniRule"/>
</dbReference>
<dbReference type="Proteomes" id="UP000430120">
    <property type="component" value="Unassembled WGS sequence"/>
</dbReference>
<dbReference type="GO" id="GO:0009236">
    <property type="term" value="P:cobalamin biosynthetic process"/>
    <property type="evidence" value="ECO:0007669"/>
    <property type="project" value="UniProtKB-UniRule"/>
</dbReference>
<keyword evidence="18" id="KW-1185">Reference proteome</keyword>
<feature type="binding site" evidence="16">
    <location>
        <position position="89"/>
    </location>
    <ligand>
        <name>GTP</name>
        <dbReference type="ChEBI" id="CHEBI:37565"/>
    </ligand>
</feature>
<accession>A0A643F7T2</accession>
<dbReference type="GO" id="GO:0008820">
    <property type="term" value="F:cobinamide phosphate guanylyltransferase activity"/>
    <property type="evidence" value="ECO:0007669"/>
    <property type="project" value="UniProtKB-UniRule"/>
</dbReference>
<comment type="pathway">
    <text evidence="6 14">Cofactor biosynthesis; adenosylcobalamin biosynthesis; adenosylcobalamin from cob(II)yrinate a,c-diamide: step 5/7.</text>
</comment>
<keyword evidence="10 14" id="KW-0547">Nucleotide-binding</keyword>
<dbReference type="OrthoDB" id="9788370at2"/>
<dbReference type="PANTHER" id="PTHR34848">
    <property type="match status" value="1"/>
</dbReference>
<protein>
    <recommendedName>
        <fullName evidence="14">Bifunctional adenosylcobalamin biosynthesis protein</fullName>
        <ecNumber evidence="14">2.7.1.156</ecNumber>
        <ecNumber evidence="14">2.7.7.62</ecNumber>
    </recommendedName>
</protein>
<dbReference type="InterPro" id="IPR027417">
    <property type="entry name" value="P-loop_NTPase"/>
</dbReference>
<comment type="pathway">
    <text evidence="5 14">Cofactor biosynthesis; adenosylcobalamin biosynthesis; adenosylcobalamin from cob(II)yrinate a,c-diamide: step 6/7.</text>
</comment>
<evidence type="ECO:0000313" key="17">
    <source>
        <dbReference type="EMBL" id="KAB0575599.1"/>
    </source>
</evidence>
<evidence type="ECO:0000256" key="11">
    <source>
        <dbReference type="ARBA" id="ARBA00022777"/>
    </source>
</evidence>
<evidence type="ECO:0000256" key="9">
    <source>
        <dbReference type="ARBA" id="ARBA00022679"/>
    </source>
</evidence>
<evidence type="ECO:0000256" key="14">
    <source>
        <dbReference type="PIRNR" id="PIRNR006135"/>
    </source>
</evidence>
<dbReference type="PIRSF" id="PIRSF006135">
    <property type="entry name" value="CobU"/>
    <property type="match status" value="1"/>
</dbReference>
<reference evidence="17 18" key="1">
    <citation type="submission" date="2019-09" db="EMBL/GenBank/DDBJ databases">
        <title>Draft genome sequences of 48 bacterial type strains from the CCUG.</title>
        <authorList>
            <person name="Tunovic T."/>
            <person name="Pineiro-Iglesias B."/>
            <person name="Unosson C."/>
            <person name="Inganas E."/>
            <person name="Ohlen M."/>
            <person name="Cardew S."/>
            <person name="Jensie-Markopoulos S."/>
            <person name="Salva-Serra F."/>
            <person name="Jaen-Luchoro D."/>
            <person name="Karlsson R."/>
            <person name="Svensson-Stadler L."/>
            <person name="Chun J."/>
            <person name="Moore E."/>
        </authorList>
    </citation>
    <scope>NUCLEOTIDE SEQUENCE [LARGE SCALE GENOMIC DNA]</scope>
    <source>
        <strain evidence="17 18">CCUG 30977</strain>
    </source>
</reference>
<keyword evidence="12 14" id="KW-0067">ATP-binding</keyword>
<comment type="catalytic activity">
    <reaction evidence="1 14">
        <text>adenosylcob(III)inamide + ATP = adenosylcob(III)inamide phosphate + ADP + H(+)</text>
        <dbReference type="Rhea" id="RHEA:15769"/>
        <dbReference type="ChEBI" id="CHEBI:2480"/>
        <dbReference type="ChEBI" id="CHEBI:15378"/>
        <dbReference type="ChEBI" id="CHEBI:30616"/>
        <dbReference type="ChEBI" id="CHEBI:58502"/>
        <dbReference type="ChEBI" id="CHEBI:456216"/>
        <dbReference type="EC" id="2.7.1.156"/>
    </reaction>
</comment>
<keyword evidence="17" id="KW-0548">Nucleotidyltransferase</keyword>
<evidence type="ECO:0000256" key="13">
    <source>
        <dbReference type="ARBA" id="ARBA00023134"/>
    </source>
</evidence>
<evidence type="ECO:0000256" key="10">
    <source>
        <dbReference type="ARBA" id="ARBA00022741"/>
    </source>
</evidence>
<feature type="binding site" evidence="16">
    <location>
        <position position="67"/>
    </location>
    <ligand>
        <name>GTP</name>
        <dbReference type="ChEBI" id="CHEBI:37565"/>
    </ligand>
</feature>
<comment type="function">
    <text evidence="4 14">Catalyzes ATP-dependent phosphorylation of adenosylcobinamide and addition of GMP to adenosylcobinamide phosphate.</text>
</comment>
<comment type="similarity">
    <text evidence="7 14">Belongs to the CobU/CobP family.</text>
</comment>
<dbReference type="PANTHER" id="PTHR34848:SF1">
    <property type="entry name" value="BIFUNCTIONAL ADENOSYLCOBALAMIN BIOSYNTHESIS PROTEIN COBU"/>
    <property type="match status" value="1"/>
</dbReference>
<dbReference type="UniPathway" id="UPA00148">
    <property type="reaction ID" value="UER00236"/>
</dbReference>
<evidence type="ECO:0000256" key="3">
    <source>
        <dbReference type="ARBA" id="ARBA00001522"/>
    </source>
</evidence>
<evidence type="ECO:0000256" key="6">
    <source>
        <dbReference type="ARBA" id="ARBA00005159"/>
    </source>
</evidence>
<evidence type="ECO:0000256" key="1">
    <source>
        <dbReference type="ARBA" id="ARBA00000312"/>
    </source>
</evidence>
<dbReference type="GO" id="GO:0043752">
    <property type="term" value="F:adenosylcobinamide kinase activity"/>
    <property type="evidence" value="ECO:0007669"/>
    <property type="project" value="UniProtKB-EC"/>
</dbReference>
<evidence type="ECO:0000256" key="12">
    <source>
        <dbReference type="ARBA" id="ARBA00022840"/>
    </source>
</evidence>
<comment type="catalytic activity">
    <reaction evidence="2 14">
        <text>adenosylcob(III)inamide phosphate + GTP + H(+) = adenosylcob(III)inamide-GDP + diphosphate</text>
        <dbReference type="Rhea" id="RHEA:22712"/>
        <dbReference type="ChEBI" id="CHEBI:15378"/>
        <dbReference type="ChEBI" id="CHEBI:33019"/>
        <dbReference type="ChEBI" id="CHEBI:37565"/>
        <dbReference type="ChEBI" id="CHEBI:58502"/>
        <dbReference type="ChEBI" id="CHEBI:60487"/>
        <dbReference type="EC" id="2.7.7.62"/>
    </reaction>
</comment>
<evidence type="ECO:0000256" key="7">
    <source>
        <dbReference type="ARBA" id="ARBA00007490"/>
    </source>
</evidence>
<comment type="catalytic activity">
    <reaction evidence="3">
        <text>adenosylcob(III)inamide + GTP = adenosylcob(III)inamide phosphate + GDP + H(+)</text>
        <dbReference type="Rhea" id="RHEA:15765"/>
        <dbReference type="ChEBI" id="CHEBI:2480"/>
        <dbReference type="ChEBI" id="CHEBI:15378"/>
        <dbReference type="ChEBI" id="CHEBI:37565"/>
        <dbReference type="ChEBI" id="CHEBI:58189"/>
        <dbReference type="ChEBI" id="CHEBI:58502"/>
        <dbReference type="EC" id="2.7.1.156"/>
    </reaction>
</comment>
<evidence type="ECO:0000256" key="16">
    <source>
        <dbReference type="PIRSR" id="PIRSR006135-2"/>
    </source>
</evidence>
<keyword evidence="9 14" id="KW-0808">Transferase</keyword>
<feature type="binding site" evidence="16">
    <location>
        <begin position="39"/>
        <end position="41"/>
    </location>
    <ligand>
        <name>GTP</name>
        <dbReference type="ChEBI" id="CHEBI:37565"/>
    </ligand>
</feature>
<feature type="active site" description="GMP-histidine intermediate" evidence="15">
    <location>
        <position position="55"/>
    </location>
</feature>
<proteinExistence type="inferred from homology"/>
<evidence type="ECO:0000256" key="15">
    <source>
        <dbReference type="PIRSR" id="PIRSR006135-1"/>
    </source>
</evidence>
<dbReference type="Gene3D" id="3.40.50.300">
    <property type="entry name" value="P-loop containing nucleotide triphosphate hydrolases"/>
    <property type="match status" value="1"/>
</dbReference>
<dbReference type="InterPro" id="IPR003203">
    <property type="entry name" value="CobU/CobP"/>
</dbReference>
<evidence type="ECO:0000256" key="4">
    <source>
        <dbReference type="ARBA" id="ARBA00003889"/>
    </source>
</evidence>
<dbReference type="RefSeq" id="WP_151125585.1">
    <property type="nucleotide sequence ID" value="NZ_CP088082.1"/>
</dbReference>
<dbReference type="GO" id="GO:0005524">
    <property type="term" value="F:ATP binding"/>
    <property type="evidence" value="ECO:0007669"/>
    <property type="project" value="UniProtKB-UniRule"/>
</dbReference>
<dbReference type="AlphaFoldDB" id="A0A643F7T2"/>
<evidence type="ECO:0000256" key="8">
    <source>
        <dbReference type="ARBA" id="ARBA00022573"/>
    </source>
</evidence>
<comment type="caution">
    <text evidence="17">The sequence shown here is derived from an EMBL/GenBank/DDBJ whole genome shotgun (WGS) entry which is preliminary data.</text>
</comment>
<dbReference type="EC" id="2.7.7.62" evidence="14"/>
<gene>
    <name evidence="17" type="primary">cobU</name>
    <name evidence="17" type="ORF">F7Q92_18570</name>
</gene>
<dbReference type="Pfam" id="PF02283">
    <property type="entry name" value="CobU"/>
    <property type="match status" value="1"/>
</dbReference>
<evidence type="ECO:0000256" key="5">
    <source>
        <dbReference type="ARBA" id="ARBA00004692"/>
    </source>
</evidence>
<dbReference type="SUPFAM" id="SSF52540">
    <property type="entry name" value="P-loop containing nucleoside triphosphate hydrolases"/>
    <property type="match status" value="1"/>
</dbReference>
<evidence type="ECO:0000256" key="2">
    <source>
        <dbReference type="ARBA" id="ARBA00000711"/>
    </source>
</evidence>